<evidence type="ECO:0000256" key="1">
    <source>
        <dbReference type="ARBA" id="ARBA00001656"/>
    </source>
</evidence>
<dbReference type="PROSITE" id="PS00135">
    <property type="entry name" value="TRYPSIN_SER"/>
    <property type="match status" value="1"/>
</dbReference>
<feature type="compositionally biased region" description="Low complexity" evidence="10">
    <location>
        <begin position="405"/>
        <end position="416"/>
    </location>
</feature>
<dbReference type="AlphaFoldDB" id="A0A6J0SFQ1"/>
<dbReference type="SUPFAM" id="SSF50494">
    <property type="entry name" value="Trypsin-like serine proteases"/>
    <property type="match status" value="1"/>
</dbReference>
<feature type="compositionally biased region" description="Polar residues" evidence="10">
    <location>
        <begin position="602"/>
        <end position="638"/>
    </location>
</feature>
<accession>A0A6J0SFQ1</accession>
<dbReference type="InterPro" id="IPR009003">
    <property type="entry name" value="Peptidase_S1_PA"/>
</dbReference>
<keyword evidence="8" id="KW-1015">Disulfide bond</keyword>
<keyword evidence="6 9" id="KW-0378">Hydrolase</keyword>
<evidence type="ECO:0000256" key="9">
    <source>
        <dbReference type="RuleBase" id="RU363034"/>
    </source>
</evidence>
<sequence>MVWPSGAIVDTCDVCGSRPLAPSDVEQPQLEGSVDALPGSWPWIVSLQLPTITGHNHTCGGSLITARWVLTAAHCFRNKRNLPHWRAVVGATKLSSLGPEVHVRYVKQVVIHEDYKLTTEVNDIALMELDQPVKCSDYIQPACVPDSTVRVPTLTYCYIGGWGVLRQGGATKTLDVMQEAKVDRFPAEECNSTSWYNGDIREHNLCAGYEKAGIDSCKGDSGGPLMCTEEASLPFWVIGVTSWSRGCGKAHRPGVYTATQPFYSWVKGWAGPMPQFPPAPQTTTSEATEPVPSLTRSEPETGGEPAPTVPPVPETKPTPVPETEPEAPTSPETQAPSPPEAPSSPPPPSSPETETEAPPTEALPSHHPHGLPPLPPETTTQTETEAPPQPETEAPPQTEPHPEPEATTAVPESQGSPPSPPEPSHPPETEASSQTQPKTPAPPESEVPPQTSSQATTAQEPGTPPRPQPETPLQSQPQPQPESSPRPAPTAPVSTPEPSPPPEMAAPASPAPPKAETPPEPSATQPEAAGPQAPNQSEPRREANGTVATFFKLLQNFLRHTRKEKGDVWPKLTEVELIEEVNVAPLEESSQAPATERPAETPTLTSPCKQTETPSVTTVRQCLTDANTPRGDSQGQLE</sequence>
<keyword evidence="5 9" id="KW-0645">Protease</keyword>
<comment type="similarity">
    <text evidence="2">Belongs to the peptidase S1 family. Snake venom subfamily.</text>
</comment>
<dbReference type="SMART" id="SM00020">
    <property type="entry name" value="Tryp_SPc"/>
    <property type="match status" value="1"/>
</dbReference>
<protein>
    <recommendedName>
        <fullName evidence="4">Acrosin</fullName>
        <ecNumber evidence="3">3.4.21.10</ecNumber>
    </recommendedName>
</protein>
<feature type="compositionally biased region" description="Pro residues" evidence="10">
    <location>
        <begin position="336"/>
        <end position="350"/>
    </location>
</feature>
<feature type="compositionally biased region" description="Pro residues" evidence="10">
    <location>
        <begin position="307"/>
        <end position="322"/>
    </location>
</feature>
<feature type="compositionally biased region" description="Polar residues" evidence="10">
    <location>
        <begin position="448"/>
        <end position="458"/>
    </location>
</feature>
<dbReference type="PROSITE" id="PS00134">
    <property type="entry name" value="TRYPSIN_HIS"/>
    <property type="match status" value="1"/>
</dbReference>
<evidence type="ECO:0000256" key="5">
    <source>
        <dbReference type="ARBA" id="ARBA00022670"/>
    </source>
</evidence>
<evidence type="ECO:0000256" key="8">
    <source>
        <dbReference type="ARBA" id="ARBA00023157"/>
    </source>
</evidence>
<keyword evidence="7 9" id="KW-0720">Serine protease</keyword>
<dbReference type="RefSeq" id="XP_020633905.2">
    <property type="nucleotide sequence ID" value="XM_020778246.2"/>
</dbReference>
<evidence type="ECO:0000256" key="7">
    <source>
        <dbReference type="ARBA" id="ARBA00022825"/>
    </source>
</evidence>
<dbReference type="PRINTS" id="PR00722">
    <property type="entry name" value="CHYMOTRYPSIN"/>
</dbReference>
<dbReference type="GO" id="GO:0005576">
    <property type="term" value="C:extracellular region"/>
    <property type="evidence" value="ECO:0007669"/>
    <property type="project" value="UniProtKB-ARBA"/>
</dbReference>
<proteinExistence type="inferred from homology"/>
<evidence type="ECO:0000256" key="6">
    <source>
        <dbReference type="ARBA" id="ARBA00022801"/>
    </source>
</evidence>
<dbReference type="Proteomes" id="UP001652642">
    <property type="component" value="Chromosome 5"/>
</dbReference>
<feature type="compositionally biased region" description="Pro residues" evidence="10">
    <location>
        <begin position="478"/>
        <end position="521"/>
    </location>
</feature>
<feature type="compositionally biased region" description="Pro residues" evidence="10">
    <location>
        <begin position="417"/>
        <end position="426"/>
    </location>
</feature>
<name>A0A6J0SFQ1_9SAUR</name>
<dbReference type="InterPro" id="IPR001254">
    <property type="entry name" value="Trypsin_dom"/>
</dbReference>
<dbReference type="KEGG" id="pvt:110070565"/>
<evidence type="ECO:0000313" key="13">
    <source>
        <dbReference type="RefSeq" id="XP_020633905.2"/>
    </source>
</evidence>
<dbReference type="Gene3D" id="2.40.10.10">
    <property type="entry name" value="Trypsin-like serine proteases"/>
    <property type="match status" value="2"/>
</dbReference>
<dbReference type="InterPro" id="IPR001314">
    <property type="entry name" value="Peptidase_S1A"/>
</dbReference>
<dbReference type="GeneID" id="110070565"/>
<feature type="domain" description="Peptidase S1" evidence="11">
    <location>
        <begin position="30"/>
        <end position="271"/>
    </location>
</feature>
<dbReference type="GO" id="GO:0035821">
    <property type="term" value="P:modulation of process of another organism"/>
    <property type="evidence" value="ECO:0007669"/>
    <property type="project" value="UniProtKB-ARBA"/>
</dbReference>
<dbReference type="CDD" id="cd00190">
    <property type="entry name" value="Tryp_SPc"/>
    <property type="match status" value="1"/>
</dbReference>
<dbReference type="GO" id="GO:0006508">
    <property type="term" value="P:proteolysis"/>
    <property type="evidence" value="ECO:0007669"/>
    <property type="project" value="UniProtKB-KW"/>
</dbReference>
<evidence type="ECO:0000256" key="3">
    <source>
        <dbReference type="ARBA" id="ARBA00012050"/>
    </source>
</evidence>
<dbReference type="InParanoid" id="A0A6J0SFQ1"/>
<feature type="compositionally biased region" description="Low complexity" evidence="10">
    <location>
        <begin position="326"/>
        <end position="335"/>
    </location>
</feature>
<dbReference type="EC" id="3.4.21.10" evidence="3"/>
<evidence type="ECO:0000256" key="2">
    <source>
        <dbReference type="ARBA" id="ARBA00009228"/>
    </source>
</evidence>
<evidence type="ECO:0000256" key="4">
    <source>
        <dbReference type="ARBA" id="ARBA00017161"/>
    </source>
</evidence>
<evidence type="ECO:0000259" key="11">
    <source>
        <dbReference type="PROSITE" id="PS50240"/>
    </source>
</evidence>
<gene>
    <name evidence="13" type="primary">LOC110070565</name>
</gene>
<dbReference type="GO" id="GO:0007340">
    <property type="term" value="P:acrosome reaction"/>
    <property type="evidence" value="ECO:0007669"/>
    <property type="project" value="TreeGrafter"/>
</dbReference>
<dbReference type="PANTHER" id="PTHR24252">
    <property type="entry name" value="ACROSIN-RELATED"/>
    <property type="match status" value="1"/>
</dbReference>
<dbReference type="GO" id="GO:0004252">
    <property type="term" value="F:serine-type endopeptidase activity"/>
    <property type="evidence" value="ECO:0007669"/>
    <property type="project" value="InterPro"/>
</dbReference>
<dbReference type="InterPro" id="IPR018114">
    <property type="entry name" value="TRYPSIN_HIS"/>
</dbReference>
<evidence type="ECO:0000313" key="12">
    <source>
        <dbReference type="Proteomes" id="UP001652642"/>
    </source>
</evidence>
<feature type="compositionally biased region" description="Low complexity" evidence="10">
    <location>
        <begin position="356"/>
        <end position="365"/>
    </location>
</feature>
<dbReference type="OrthoDB" id="6339452at2759"/>
<dbReference type="PROSITE" id="PS50240">
    <property type="entry name" value="TRYPSIN_DOM"/>
    <property type="match status" value="1"/>
</dbReference>
<feature type="compositionally biased region" description="Low complexity" evidence="10">
    <location>
        <begin position="377"/>
        <end position="396"/>
    </location>
</feature>
<comment type="catalytic activity">
    <reaction evidence="1">
        <text>Preferential cleavage: Arg-|-Xaa, Lys-|-Xaa.</text>
        <dbReference type="EC" id="3.4.21.10"/>
    </reaction>
</comment>
<dbReference type="PANTHER" id="PTHR24252:SF8">
    <property type="entry name" value="ACROSIN"/>
    <property type="match status" value="1"/>
</dbReference>
<reference evidence="13" key="1">
    <citation type="submission" date="2025-08" db="UniProtKB">
        <authorList>
            <consortium name="RefSeq"/>
        </authorList>
    </citation>
    <scope>IDENTIFICATION</scope>
</reference>
<evidence type="ECO:0000256" key="10">
    <source>
        <dbReference type="SAM" id="MobiDB-lite"/>
    </source>
</evidence>
<organism evidence="12 13">
    <name type="scientific">Pogona vitticeps</name>
    <name type="common">central bearded dragon</name>
    <dbReference type="NCBI Taxonomy" id="103695"/>
    <lineage>
        <taxon>Eukaryota</taxon>
        <taxon>Metazoa</taxon>
        <taxon>Chordata</taxon>
        <taxon>Craniata</taxon>
        <taxon>Vertebrata</taxon>
        <taxon>Euteleostomi</taxon>
        <taxon>Lepidosauria</taxon>
        <taxon>Squamata</taxon>
        <taxon>Bifurcata</taxon>
        <taxon>Unidentata</taxon>
        <taxon>Episquamata</taxon>
        <taxon>Toxicofera</taxon>
        <taxon>Iguania</taxon>
        <taxon>Acrodonta</taxon>
        <taxon>Agamidae</taxon>
        <taxon>Amphibolurinae</taxon>
        <taxon>Pogona</taxon>
    </lineage>
</organism>
<feature type="region of interest" description="Disordered" evidence="10">
    <location>
        <begin position="274"/>
        <end position="547"/>
    </location>
</feature>
<keyword evidence="12" id="KW-1185">Reference proteome</keyword>
<feature type="region of interest" description="Disordered" evidence="10">
    <location>
        <begin position="584"/>
        <end position="638"/>
    </location>
</feature>
<dbReference type="Pfam" id="PF00089">
    <property type="entry name" value="Trypsin"/>
    <property type="match status" value="1"/>
</dbReference>
<dbReference type="InterPro" id="IPR033116">
    <property type="entry name" value="TRYPSIN_SER"/>
</dbReference>
<dbReference type="InterPro" id="IPR043504">
    <property type="entry name" value="Peptidase_S1_PA_chymotrypsin"/>
</dbReference>